<dbReference type="EMBL" id="JAGQDD010000009">
    <property type="protein sequence ID" value="MBQ0931615.1"/>
    <property type="molecule type" value="Genomic_DNA"/>
</dbReference>
<reference evidence="2 3" key="1">
    <citation type="submission" date="2021-04" db="EMBL/GenBank/DDBJ databases">
        <title>The genome sequence of Ideonella sp. 3Y2.</title>
        <authorList>
            <person name="Liu Y."/>
        </authorList>
    </citation>
    <scope>NUCLEOTIDE SEQUENCE [LARGE SCALE GENOMIC DNA]</scope>
    <source>
        <strain evidence="2 3">3Y2</strain>
    </source>
</reference>
<evidence type="ECO:0000313" key="3">
    <source>
        <dbReference type="Proteomes" id="UP000676246"/>
    </source>
</evidence>
<evidence type="ECO:0000259" key="1">
    <source>
        <dbReference type="Pfam" id="PF12680"/>
    </source>
</evidence>
<protein>
    <submittedName>
        <fullName evidence="2">Nuclear transport factor 2 family protein</fullName>
    </submittedName>
</protein>
<sequence>MSLPDAATTRQVLERHWALANARQWEAFAELLAPGLRYEVPQTREFAEGGHAYLELFRTWPGDWRAEVRDLVCDGPRAVCRIDFHVDGQVMTGIGFFTLDAQQRLTEAIDWWPEPYEPPPRATALLRRRP</sequence>
<proteinExistence type="predicted"/>
<name>A0A940YBI0_9BURK</name>
<feature type="domain" description="SnoaL-like" evidence="1">
    <location>
        <begin position="14"/>
        <end position="107"/>
    </location>
</feature>
<dbReference type="AlphaFoldDB" id="A0A940YBI0"/>
<dbReference type="Proteomes" id="UP000676246">
    <property type="component" value="Unassembled WGS sequence"/>
</dbReference>
<dbReference type="SUPFAM" id="SSF54427">
    <property type="entry name" value="NTF2-like"/>
    <property type="match status" value="1"/>
</dbReference>
<dbReference type="Gene3D" id="3.10.450.50">
    <property type="match status" value="1"/>
</dbReference>
<keyword evidence="3" id="KW-1185">Reference proteome</keyword>
<comment type="caution">
    <text evidence="2">The sequence shown here is derived from an EMBL/GenBank/DDBJ whole genome shotgun (WGS) entry which is preliminary data.</text>
</comment>
<dbReference type="Pfam" id="PF12680">
    <property type="entry name" value="SnoaL_2"/>
    <property type="match status" value="1"/>
</dbReference>
<evidence type="ECO:0000313" key="2">
    <source>
        <dbReference type="EMBL" id="MBQ0931615.1"/>
    </source>
</evidence>
<dbReference type="RefSeq" id="WP_210854583.1">
    <property type="nucleotide sequence ID" value="NZ_JAGQDD010000009.1"/>
</dbReference>
<dbReference type="InterPro" id="IPR032710">
    <property type="entry name" value="NTF2-like_dom_sf"/>
</dbReference>
<accession>A0A940YBI0</accession>
<gene>
    <name evidence="2" type="ORF">KAK03_14100</name>
</gene>
<organism evidence="2 3">
    <name type="scientific">Ideonella alba</name>
    <dbReference type="NCBI Taxonomy" id="2824118"/>
    <lineage>
        <taxon>Bacteria</taxon>
        <taxon>Pseudomonadati</taxon>
        <taxon>Pseudomonadota</taxon>
        <taxon>Betaproteobacteria</taxon>
        <taxon>Burkholderiales</taxon>
        <taxon>Sphaerotilaceae</taxon>
        <taxon>Ideonella</taxon>
    </lineage>
</organism>
<dbReference type="InterPro" id="IPR037401">
    <property type="entry name" value="SnoaL-like"/>
</dbReference>